<dbReference type="Gene3D" id="1.10.10.10">
    <property type="entry name" value="Winged helix-like DNA-binding domain superfamily/Winged helix DNA-binding domain"/>
    <property type="match status" value="1"/>
</dbReference>
<dbReference type="STRING" id="39482.ERS852491_02023"/>
<dbReference type="SMART" id="SM00448">
    <property type="entry name" value="REC"/>
    <property type="match status" value="1"/>
</dbReference>
<dbReference type="GO" id="GO:0006355">
    <property type="term" value="P:regulation of DNA-templated transcription"/>
    <property type="evidence" value="ECO:0007669"/>
    <property type="project" value="InterPro"/>
</dbReference>
<gene>
    <name evidence="6" type="primary">lytR_1</name>
    <name evidence="6" type="ORF">ERS852491_02023</name>
</gene>
<dbReference type="PROSITE" id="PS50110">
    <property type="entry name" value="RESPONSE_REGULATORY"/>
    <property type="match status" value="1"/>
</dbReference>
<evidence type="ECO:0000313" key="6">
    <source>
        <dbReference type="EMBL" id="CUO37598.1"/>
    </source>
</evidence>
<name>A0A174ELY3_9FIRM</name>
<dbReference type="InterPro" id="IPR011006">
    <property type="entry name" value="CheY-like_superfamily"/>
</dbReference>
<organism evidence="6 7">
    <name type="scientific">Faecalicatena contorta</name>
    <dbReference type="NCBI Taxonomy" id="39482"/>
    <lineage>
        <taxon>Bacteria</taxon>
        <taxon>Bacillati</taxon>
        <taxon>Bacillota</taxon>
        <taxon>Clostridia</taxon>
        <taxon>Lachnospirales</taxon>
        <taxon>Lachnospiraceae</taxon>
        <taxon>Faecalicatena</taxon>
    </lineage>
</organism>
<feature type="domain" description="Response regulatory" evidence="5">
    <location>
        <begin position="23"/>
        <end position="137"/>
    </location>
</feature>
<dbReference type="InterPro" id="IPR036388">
    <property type="entry name" value="WH-like_DNA-bd_sf"/>
</dbReference>
<comment type="function">
    <text evidence="3">May play the central regulatory role in sporulation. It may be an element of the effector pathway responsible for the activation of sporulation genes in response to nutritional stress. Spo0A may act in concert with spo0H (a sigma factor) to control the expression of some genes that are critical to the sporulation process.</text>
</comment>
<dbReference type="EMBL" id="CYZU01000016">
    <property type="protein sequence ID" value="CUO37598.1"/>
    <property type="molecule type" value="Genomic_DNA"/>
</dbReference>
<comment type="caution">
    <text evidence="4">Lacks conserved residue(s) required for the propagation of feature annotation.</text>
</comment>
<proteinExistence type="predicted"/>
<dbReference type="Pfam" id="PF00072">
    <property type="entry name" value="Response_reg"/>
    <property type="match status" value="1"/>
</dbReference>
<evidence type="ECO:0000256" key="4">
    <source>
        <dbReference type="PROSITE-ProRule" id="PRU00169"/>
    </source>
</evidence>
<dbReference type="InterPro" id="IPR016032">
    <property type="entry name" value="Sig_transdc_resp-reg_C-effctor"/>
</dbReference>
<evidence type="ECO:0000256" key="1">
    <source>
        <dbReference type="ARBA" id="ARBA00018672"/>
    </source>
</evidence>
<dbReference type="InterPro" id="IPR001789">
    <property type="entry name" value="Sig_transdc_resp-reg_receiver"/>
</dbReference>
<dbReference type="AlphaFoldDB" id="A0A174ELY3"/>
<dbReference type="SUPFAM" id="SSF46894">
    <property type="entry name" value="C-terminal effector domain of the bipartite response regulators"/>
    <property type="match status" value="1"/>
</dbReference>
<dbReference type="OrthoDB" id="3190595at2"/>
<evidence type="ECO:0000259" key="5">
    <source>
        <dbReference type="PROSITE" id="PS50110"/>
    </source>
</evidence>
<dbReference type="GO" id="GO:0003677">
    <property type="term" value="F:DNA binding"/>
    <property type="evidence" value="ECO:0007669"/>
    <property type="project" value="UniProtKB-KW"/>
</dbReference>
<dbReference type="SUPFAM" id="SSF52172">
    <property type="entry name" value="CheY-like"/>
    <property type="match status" value="1"/>
</dbReference>
<evidence type="ECO:0000256" key="2">
    <source>
        <dbReference type="ARBA" id="ARBA00023125"/>
    </source>
</evidence>
<dbReference type="GO" id="GO:0000160">
    <property type="term" value="P:phosphorelay signal transduction system"/>
    <property type="evidence" value="ECO:0007669"/>
    <property type="project" value="InterPro"/>
</dbReference>
<dbReference type="Gene3D" id="3.40.50.2300">
    <property type="match status" value="1"/>
</dbReference>
<keyword evidence="2" id="KW-0238">DNA-binding</keyword>
<accession>A0A174ELY3</accession>
<reference evidence="6 7" key="1">
    <citation type="submission" date="2015-09" db="EMBL/GenBank/DDBJ databases">
        <authorList>
            <consortium name="Pathogen Informatics"/>
        </authorList>
    </citation>
    <scope>NUCLEOTIDE SEQUENCE [LARGE SCALE GENOMIC DNA]</scope>
    <source>
        <strain evidence="6 7">2789STDY5834876</strain>
    </source>
</reference>
<evidence type="ECO:0000256" key="3">
    <source>
        <dbReference type="ARBA" id="ARBA00024867"/>
    </source>
</evidence>
<protein>
    <recommendedName>
        <fullName evidence="1">Stage 0 sporulation protein A homolog</fullName>
    </recommendedName>
</protein>
<dbReference type="RefSeq" id="WP_055152860.1">
    <property type="nucleotide sequence ID" value="NZ_CYZU01000016.1"/>
</dbReference>
<sequence>MQIDHSGIIKGAEHAAGYAEDLRIVAIDNDPISLKQIGDLITQMDGVKYQRGFLDVLDGIAYIKEQRVDLVFIAISMYSDQGIIVARQLEEMNPPPAIAFVTWRRDYSYDAWKTNAVDYILKPVKIEDLVRTVGRARYYKLFKEIEERKNVSKKQIVMKCFPSFDVFVDGEIVEFTYAKVKELLAFLVYQQGNWCTIDQIVFSVLEKQTEKSGKQYYRTLMHRLKNVLERYGIQFILETGYGRARIKSLHFTCEYYEYLKGKRDLFQGTFMGTYLWAEDANAFMTRESNRVVE</sequence>
<evidence type="ECO:0000313" key="7">
    <source>
        <dbReference type="Proteomes" id="UP000095544"/>
    </source>
</evidence>
<dbReference type="Proteomes" id="UP000095544">
    <property type="component" value="Unassembled WGS sequence"/>
</dbReference>